<dbReference type="RefSeq" id="WP_134372738.1">
    <property type="nucleotide sequence ID" value="NZ_SOGO01000016.1"/>
</dbReference>
<dbReference type="Proteomes" id="UP000297851">
    <property type="component" value="Unassembled WGS sequence"/>
</dbReference>
<sequence>MGLKIAEGSVSSSPVAGRRHIIRASEAITFASAIGFLNQGVILHGTQKNYTVIHKNITQFEILGDTAEALLKQHQSVAILPDYRAHKTPSRAAAIRALCEKMAQRLSTECPASRAPGFGHVNVEHGLPCSFCGSATQAITADIHGCGRCTHQIRPPRNHALAAPEWCDYCNQ</sequence>
<evidence type="ECO:0000313" key="3">
    <source>
        <dbReference type="Proteomes" id="UP000297851"/>
    </source>
</evidence>
<dbReference type="EMBL" id="SOGO01000016">
    <property type="protein sequence ID" value="TFD04885.1"/>
    <property type="molecule type" value="Genomic_DNA"/>
</dbReference>
<reference evidence="2 3" key="1">
    <citation type="submission" date="2019-03" db="EMBL/GenBank/DDBJ databases">
        <title>Genomics of glacier-inhabiting Cryobacterium strains.</title>
        <authorList>
            <person name="Liu Q."/>
            <person name="Xin Y.-H."/>
        </authorList>
    </citation>
    <scope>NUCLEOTIDE SEQUENCE [LARGE SCALE GENOMIC DNA]</scope>
    <source>
        <strain evidence="2 3">TMT2-16</strain>
    </source>
</reference>
<evidence type="ECO:0000259" key="1">
    <source>
        <dbReference type="Pfam" id="PF20376"/>
    </source>
</evidence>
<accession>A0ABY2JG55</accession>
<organism evidence="2 3">
    <name type="scientific">Cryobacterium sandaracinum</name>
    <dbReference type="NCBI Taxonomy" id="1259247"/>
    <lineage>
        <taxon>Bacteria</taxon>
        <taxon>Bacillati</taxon>
        <taxon>Actinomycetota</taxon>
        <taxon>Actinomycetes</taxon>
        <taxon>Micrococcales</taxon>
        <taxon>Microbacteriaceae</taxon>
        <taxon>Cryobacterium</taxon>
    </lineage>
</organism>
<comment type="caution">
    <text evidence="2">The sequence shown here is derived from an EMBL/GenBank/DDBJ whole genome shotgun (WGS) entry which is preliminary data.</text>
</comment>
<dbReference type="InterPro" id="IPR046612">
    <property type="entry name" value="DUF6671"/>
</dbReference>
<evidence type="ECO:0000313" key="2">
    <source>
        <dbReference type="EMBL" id="TFD04885.1"/>
    </source>
</evidence>
<feature type="domain" description="DUF6671" evidence="1">
    <location>
        <begin position="5"/>
        <end position="171"/>
    </location>
</feature>
<dbReference type="Pfam" id="PF20376">
    <property type="entry name" value="DUF6671"/>
    <property type="match status" value="1"/>
</dbReference>
<gene>
    <name evidence="2" type="ORF">E3T25_05100</name>
</gene>
<proteinExistence type="predicted"/>
<keyword evidence="3" id="KW-1185">Reference proteome</keyword>
<name>A0ABY2JG55_9MICO</name>
<protein>
    <recommendedName>
        <fullName evidence="1">DUF6671 domain-containing protein</fullName>
    </recommendedName>
</protein>